<keyword evidence="7 9" id="KW-1133">Transmembrane helix</keyword>
<dbReference type="EMBL" id="JAAJBT010000007">
    <property type="protein sequence ID" value="NHM02797.1"/>
    <property type="molecule type" value="Genomic_DNA"/>
</dbReference>
<dbReference type="PRINTS" id="PR00781">
    <property type="entry name" value="LIPOSIGPTASE"/>
</dbReference>
<evidence type="ECO:0000256" key="1">
    <source>
        <dbReference type="ARBA" id="ARBA00006139"/>
    </source>
</evidence>
<keyword evidence="4 9" id="KW-0812">Transmembrane</keyword>
<dbReference type="RefSeq" id="WP_166077927.1">
    <property type="nucleotide sequence ID" value="NZ_JAAJBT010000007.1"/>
</dbReference>
<dbReference type="PANTHER" id="PTHR33695:SF1">
    <property type="entry name" value="LIPOPROTEIN SIGNAL PEPTIDASE"/>
    <property type="match status" value="1"/>
</dbReference>
<organism evidence="11 12">
    <name type="scientific">Flavobacterium difficile</name>
    <dbReference type="NCBI Taxonomy" id="2709659"/>
    <lineage>
        <taxon>Bacteria</taxon>
        <taxon>Pseudomonadati</taxon>
        <taxon>Bacteroidota</taxon>
        <taxon>Flavobacteriia</taxon>
        <taxon>Flavobacteriales</taxon>
        <taxon>Flavobacteriaceae</taxon>
        <taxon>Flavobacterium</taxon>
    </lineage>
</organism>
<feature type="transmembrane region" description="Helical" evidence="9">
    <location>
        <begin position="60"/>
        <end position="80"/>
    </location>
</feature>
<evidence type="ECO:0000256" key="9">
    <source>
        <dbReference type="HAMAP-Rule" id="MF_00161"/>
    </source>
</evidence>
<evidence type="ECO:0000313" key="11">
    <source>
        <dbReference type="EMBL" id="NHM02797.1"/>
    </source>
</evidence>
<comment type="similarity">
    <text evidence="1 9 10">Belongs to the peptidase A8 family.</text>
</comment>
<evidence type="ECO:0000256" key="4">
    <source>
        <dbReference type="ARBA" id="ARBA00022692"/>
    </source>
</evidence>
<evidence type="ECO:0000256" key="5">
    <source>
        <dbReference type="ARBA" id="ARBA00022750"/>
    </source>
</evidence>
<accession>A0ABX0I6Q6</accession>
<comment type="subcellular location">
    <subcellularLocation>
        <location evidence="9">Cell membrane</location>
        <topology evidence="9">Multi-pass membrane protein</topology>
    </subcellularLocation>
</comment>
<comment type="caution">
    <text evidence="11">The sequence shown here is derived from an EMBL/GenBank/DDBJ whole genome shotgun (WGS) entry which is preliminary data.</text>
</comment>
<keyword evidence="11" id="KW-0449">Lipoprotein</keyword>
<evidence type="ECO:0000256" key="2">
    <source>
        <dbReference type="ARBA" id="ARBA00022475"/>
    </source>
</evidence>
<evidence type="ECO:0000256" key="7">
    <source>
        <dbReference type="ARBA" id="ARBA00022989"/>
    </source>
</evidence>
<dbReference type="NCBIfam" id="NF011369">
    <property type="entry name" value="PRK14788.1"/>
    <property type="match status" value="1"/>
</dbReference>
<evidence type="ECO:0000313" key="12">
    <source>
        <dbReference type="Proteomes" id="UP000800984"/>
    </source>
</evidence>
<name>A0ABX0I6Q6_9FLAO</name>
<feature type="transmembrane region" description="Helical" evidence="9">
    <location>
        <begin position="168"/>
        <end position="192"/>
    </location>
</feature>
<dbReference type="EC" id="3.4.23.36" evidence="9"/>
<sequence>MSIKKAYIFIFLIILIDQITKVYVKTNFYLGEEVQVFEWFKIYFVENQGMAWGLELPGDYGKLILTLFRMIVSPIIMWWLWDSIQKKQSKYLIVAICLIIAGAVGNLIDSIFYGVIFNESGAQVATIFSNEPYGKLLYGDVVDMFYFPIYKFEDLPNWFPFKDRNNSFTFFNAVFNIADVAISTGFGILIVFNKRCFKDA</sequence>
<dbReference type="InterPro" id="IPR001872">
    <property type="entry name" value="Peptidase_A8"/>
</dbReference>
<evidence type="ECO:0000256" key="6">
    <source>
        <dbReference type="ARBA" id="ARBA00022801"/>
    </source>
</evidence>
<evidence type="ECO:0000256" key="3">
    <source>
        <dbReference type="ARBA" id="ARBA00022670"/>
    </source>
</evidence>
<dbReference type="Proteomes" id="UP000800984">
    <property type="component" value="Unassembled WGS sequence"/>
</dbReference>
<keyword evidence="3 9" id="KW-0645">Protease</keyword>
<dbReference type="Pfam" id="PF01252">
    <property type="entry name" value="Peptidase_A8"/>
    <property type="match status" value="1"/>
</dbReference>
<comment type="catalytic activity">
    <reaction evidence="9">
        <text>Release of signal peptides from bacterial membrane prolipoproteins. Hydrolyzes -Xaa-Yaa-Zaa-|-(S,diacylglyceryl)Cys-, in which Xaa is hydrophobic (preferably Leu), and Yaa (Ala or Ser) and Zaa (Gly or Ala) have small, neutral side chains.</text>
        <dbReference type="EC" id="3.4.23.36"/>
    </reaction>
</comment>
<keyword evidence="2 9" id="KW-1003">Cell membrane</keyword>
<gene>
    <name evidence="9" type="primary">lspA</name>
    <name evidence="11" type="ORF">G4D72_11835</name>
</gene>
<keyword evidence="5 9" id="KW-0064">Aspartyl protease</keyword>
<proteinExistence type="inferred from homology"/>
<evidence type="ECO:0000256" key="8">
    <source>
        <dbReference type="ARBA" id="ARBA00023136"/>
    </source>
</evidence>
<protein>
    <recommendedName>
        <fullName evidence="9">Lipoprotein signal peptidase</fullName>
        <ecNumber evidence="9">3.4.23.36</ecNumber>
    </recommendedName>
    <alternativeName>
        <fullName evidence="9">Prolipoprotein signal peptidase</fullName>
    </alternativeName>
    <alternativeName>
        <fullName evidence="9">Signal peptidase II</fullName>
        <shortName evidence="9">SPase II</shortName>
    </alternativeName>
</protein>
<reference evidence="11 12" key="1">
    <citation type="submission" date="2020-02" db="EMBL/GenBank/DDBJ databases">
        <authorList>
            <person name="Chen W.-M."/>
        </authorList>
    </citation>
    <scope>NUCLEOTIDE SEQUENCE [LARGE SCALE GENOMIC DNA]</scope>
    <source>
        <strain evidence="11 12">KDG-16</strain>
    </source>
</reference>
<feature type="transmembrane region" description="Helical" evidence="9">
    <location>
        <begin position="92"/>
        <end position="116"/>
    </location>
</feature>
<feature type="transmembrane region" description="Helical" evidence="9">
    <location>
        <begin position="7"/>
        <end position="24"/>
    </location>
</feature>
<dbReference type="HAMAP" id="MF_00161">
    <property type="entry name" value="LspA"/>
    <property type="match status" value="1"/>
</dbReference>
<comment type="pathway">
    <text evidence="9">Protein modification; lipoprotein biosynthesis (signal peptide cleavage).</text>
</comment>
<evidence type="ECO:0000256" key="10">
    <source>
        <dbReference type="RuleBase" id="RU004181"/>
    </source>
</evidence>
<feature type="active site" evidence="9">
    <location>
        <position position="143"/>
    </location>
</feature>
<keyword evidence="12" id="KW-1185">Reference proteome</keyword>
<dbReference type="PANTHER" id="PTHR33695">
    <property type="entry name" value="LIPOPROTEIN SIGNAL PEPTIDASE"/>
    <property type="match status" value="1"/>
</dbReference>
<keyword evidence="8 9" id="KW-0472">Membrane</keyword>
<comment type="function">
    <text evidence="9">This protein specifically catalyzes the removal of signal peptides from prolipoproteins.</text>
</comment>
<keyword evidence="6 9" id="KW-0378">Hydrolase</keyword>
<feature type="active site" evidence="9">
    <location>
        <position position="179"/>
    </location>
</feature>